<name>A0A382V1Z3_9ZZZZ</name>
<dbReference type="AlphaFoldDB" id="A0A382V1Z3"/>
<proteinExistence type="predicted"/>
<feature type="non-terminal residue" evidence="1">
    <location>
        <position position="115"/>
    </location>
</feature>
<organism evidence="1">
    <name type="scientific">marine metagenome</name>
    <dbReference type="NCBI Taxonomy" id="408172"/>
    <lineage>
        <taxon>unclassified sequences</taxon>
        <taxon>metagenomes</taxon>
        <taxon>ecological metagenomes</taxon>
    </lineage>
</organism>
<sequence>MSKKDINTLIKLSRKLGESICDQGTYEERQSKHLIMKWKYKGNTFVHTFPGSSKTSSINHQYSQMRKNLRASGLKPPSEFTTSLISSVEQQELLEELWVHLGTDDEGETPYGGDV</sequence>
<evidence type="ECO:0000313" key="1">
    <source>
        <dbReference type="EMBL" id="SVD40470.1"/>
    </source>
</evidence>
<protein>
    <submittedName>
        <fullName evidence="1">Uncharacterized protein</fullName>
    </submittedName>
</protein>
<dbReference type="EMBL" id="UINC01148529">
    <property type="protein sequence ID" value="SVD40470.1"/>
    <property type="molecule type" value="Genomic_DNA"/>
</dbReference>
<gene>
    <name evidence="1" type="ORF">METZ01_LOCUS393324</name>
</gene>
<reference evidence="1" key="1">
    <citation type="submission" date="2018-05" db="EMBL/GenBank/DDBJ databases">
        <authorList>
            <person name="Lanie J.A."/>
            <person name="Ng W.-L."/>
            <person name="Kazmierczak K.M."/>
            <person name="Andrzejewski T.M."/>
            <person name="Davidsen T.M."/>
            <person name="Wayne K.J."/>
            <person name="Tettelin H."/>
            <person name="Glass J.I."/>
            <person name="Rusch D."/>
            <person name="Podicherti R."/>
            <person name="Tsui H.-C.T."/>
            <person name="Winkler M.E."/>
        </authorList>
    </citation>
    <scope>NUCLEOTIDE SEQUENCE</scope>
</reference>
<accession>A0A382V1Z3</accession>